<dbReference type="Proteomes" id="UP000435112">
    <property type="component" value="Unassembled WGS sequence"/>
</dbReference>
<sequence length="185" mass="21266">MAQSSARQPTLLSTHLGASSATFGRWFRRQGGPRGSLEEVREEKFKDFWPKDEFGKRAIGASARGLCMFRALKRAAELAGRPDIITQDDIDTFVADELREHWVDLTRGTSWKVVLRFLRRLRDADRDFIFKTIDKDNFTVAGRVQGKKGKVRRIYDLKEPKPVSSASDWITFVACIRPFIVFKKK</sequence>
<evidence type="ECO:0000313" key="1">
    <source>
        <dbReference type="EMBL" id="KAE9048980.1"/>
    </source>
</evidence>
<name>A0A6A3P418_9STRA</name>
<reference evidence="4 6" key="1">
    <citation type="submission" date="2018-09" db="EMBL/GenBank/DDBJ databases">
        <title>Genomic investigation of the strawberry pathogen Phytophthora fragariae indicates pathogenicity is determined by transcriptional variation in three key races.</title>
        <authorList>
            <person name="Adams T.M."/>
            <person name="Armitage A.D."/>
            <person name="Sobczyk M.K."/>
            <person name="Bates H.J."/>
            <person name="Dunwell J.M."/>
            <person name="Nellist C.F."/>
            <person name="Harrison R.J."/>
        </authorList>
    </citation>
    <scope>NUCLEOTIDE SEQUENCE [LARGE SCALE GENOMIC DNA]</scope>
    <source>
        <strain evidence="2 4">SCRP249</strain>
        <strain evidence="1 6">SCRP324</strain>
        <strain evidence="3 5">SCRP333</strain>
    </source>
</reference>
<dbReference type="EMBL" id="QXFU01000003">
    <property type="protein sequence ID" value="KAE9048980.1"/>
    <property type="molecule type" value="Genomic_DNA"/>
</dbReference>
<keyword evidence="5" id="KW-1185">Reference proteome</keyword>
<dbReference type="OrthoDB" id="115201at2759"/>
<evidence type="ECO:0000313" key="3">
    <source>
        <dbReference type="EMBL" id="KAE9360560.1"/>
    </source>
</evidence>
<dbReference type="Proteomes" id="UP000434957">
    <property type="component" value="Unassembled WGS sequence"/>
</dbReference>
<proteinExistence type="predicted"/>
<evidence type="ECO:0000313" key="2">
    <source>
        <dbReference type="EMBL" id="KAE9052850.1"/>
    </source>
</evidence>
<comment type="caution">
    <text evidence="2">The sequence shown here is derived from an EMBL/GenBank/DDBJ whole genome shotgun (WGS) entry which is preliminary data.</text>
</comment>
<organism evidence="2 4">
    <name type="scientific">Phytophthora rubi</name>
    <dbReference type="NCBI Taxonomy" id="129364"/>
    <lineage>
        <taxon>Eukaryota</taxon>
        <taxon>Sar</taxon>
        <taxon>Stramenopiles</taxon>
        <taxon>Oomycota</taxon>
        <taxon>Peronosporomycetes</taxon>
        <taxon>Peronosporales</taxon>
        <taxon>Peronosporaceae</taxon>
        <taxon>Phytophthora</taxon>
    </lineage>
</organism>
<dbReference type="AlphaFoldDB" id="A0A6A3P418"/>
<evidence type="ECO:0000313" key="4">
    <source>
        <dbReference type="Proteomes" id="UP000429607"/>
    </source>
</evidence>
<evidence type="ECO:0000313" key="6">
    <source>
        <dbReference type="Proteomes" id="UP000435112"/>
    </source>
</evidence>
<accession>A0A6A3P418</accession>
<dbReference type="Proteomes" id="UP000429607">
    <property type="component" value="Unassembled WGS sequence"/>
</dbReference>
<dbReference type="EMBL" id="QXFT01000003">
    <property type="protein sequence ID" value="KAE9360560.1"/>
    <property type="molecule type" value="Genomic_DNA"/>
</dbReference>
<gene>
    <name evidence="2" type="ORF">PR001_g146</name>
    <name evidence="1" type="ORF">PR002_g119</name>
    <name evidence="3" type="ORF">PR003_g146</name>
</gene>
<evidence type="ECO:0000313" key="5">
    <source>
        <dbReference type="Proteomes" id="UP000434957"/>
    </source>
</evidence>
<protein>
    <submittedName>
        <fullName evidence="2">Uncharacterized protein</fullName>
    </submittedName>
</protein>
<dbReference type="EMBL" id="QXFV01000003">
    <property type="protein sequence ID" value="KAE9052850.1"/>
    <property type="molecule type" value="Genomic_DNA"/>
</dbReference>